<organism evidence="1">
    <name type="scientific">Rhizophora mucronata</name>
    <name type="common">Asiatic mangrove</name>
    <dbReference type="NCBI Taxonomy" id="61149"/>
    <lineage>
        <taxon>Eukaryota</taxon>
        <taxon>Viridiplantae</taxon>
        <taxon>Streptophyta</taxon>
        <taxon>Embryophyta</taxon>
        <taxon>Tracheophyta</taxon>
        <taxon>Spermatophyta</taxon>
        <taxon>Magnoliopsida</taxon>
        <taxon>eudicotyledons</taxon>
        <taxon>Gunneridae</taxon>
        <taxon>Pentapetalae</taxon>
        <taxon>rosids</taxon>
        <taxon>fabids</taxon>
        <taxon>Malpighiales</taxon>
        <taxon>Rhizophoraceae</taxon>
        <taxon>Rhizophora</taxon>
    </lineage>
</organism>
<dbReference type="EMBL" id="GGEC01061701">
    <property type="protein sequence ID" value="MBX42185.1"/>
    <property type="molecule type" value="Transcribed_RNA"/>
</dbReference>
<evidence type="ECO:0000313" key="1">
    <source>
        <dbReference type="EMBL" id="MBX42185.1"/>
    </source>
</evidence>
<protein>
    <submittedName>
        <fullName evidence="1">Uncharacterized protein</fullName>
    </submittedName>
</protein>
<name>A0A2P2NI73_RHIMU</name>
<reference evidence="1" key="1">
    <citation type="submission" date="2018-02" db="EMBL/GenBank/DDBJ databases">
        <title>Rhizophora mucronata_Transcriptome.</title>
        <authorList>
            <person name="Meera S.P."/>
            <person name="Sreeshan A."/>
            <person name="Augustine A."/>
        </authorList>
    </citation>
    <scope>NUCLEOTIDE SEQUENCE</scope>
    <source>
        <tissue evidence="1">Leaf</tissue>
    </source>
</reference>
<proteinExistence type="predicted"/>
<sequence>MKNGLLDLEEG</sequence>
<accession>A0A2P2NI73</accession>